<dbReference type="NCBIfam" id="TIGR02768">
    <property type="entry name" value="TraA_Ti"/>
    <property type="match status" value="1"/>
</dbReference>
<dbReference type="InterPro" id="IPR014136">
    <property type="entry name" value="TraA_Ti"/>
</dbReference>
<dbReference type="SUPFAM" id="SSF52540">
    <property type="entry name" value="P-loop containing nucleoside triphosphate hydrolases"/>
    <property type="match status" value="2"/>
</dbReference>
<sequence>MAITHFTPQIISRGEGRSAVAAAAYRHTARMENEREGRVADFSNKPGLVHSEFALPGDAPDWARALKDGKSPAQSSEAFWNKVEAFETRKDAQLAKEFILAVPVELSTEQNIAMMRDFVSSAVTARGLVADWAYHDATGNPHLHLMTSLRPLTDDGFGGKKVAILDENGQPQRSKSGQIQYKLWAGDKTDFLELRDAWYSIQNKHLRLNGHDIRVDGRSYAERGIGLVPTPHIGVSTKNIEREAEAASRTIDLERLALHQAARRENARRIEQRPEIVLEAISWEKSVFDERDIARYLHRYIDDPDLFANLMARILQSPELSLLEVEEVDFATGEILPSRYATRDMIRIEADMADQAQRLSVVSGFDVWRSTRKEIFAANGKLSDEQKLAIERITGDERLSLVVGRAGAGKTTMLKAAREIWEANGYKVVGAALAGKAAEGLEKEAGITSRTLASWQLQWKEGRSAIDNRTVFVIDEAGMVASRQMAEFVSAVDRAGAKLVLVGDADQLQPIEAGGAFRKLADTIGYAELGTIWRQREQWMRDASMDLARGNVRKALTAYHEKGHVIEAATKADAIASLVKDWIADYDPARSSLILAYMRRDVRALNEQARSALQERGIIGQGAEFRTQDGMRNFAAGDQIVFLKNEKSLGVMNGMIARVVEAEKGKIVAELGDEGRGPGSSRRVEIDQAFYGNVDHGYATTIHKSQGATVDRVKVLASSMFDRHLSYVALTRHRDSVELYTATQEFARYARVDHAAGITGNLIDAGMAKFREGDDVKPTPYADLLDAAGTTHRLWGVSLPDAMQKGGVTIGDVVTLRKDGTEEVVITVPVIDEVTGAKTFEQRVGERNVWSASLVGDRDPAAQNIGAAHLYSKGGRVDHGAGIVGELLESGKAHYREDEKGRETPCADIRTPDGAVHRVWGVSLPKAIERSGAKTGDTVRLRRDGVEDVNVPVRKVDPVTGKTTTTWESAQRNVWTAEVIETAAVRAARIQTVQQQPEQPKLLGQLAARMSRSGAKTTTLDFAGSRHYGQALDYANNRGLYGLRVARALARDQARWIRIQRDRIAAAGAKLSQFIERFGHHQPMGQTVSNRAATAAAPSQPWLRGIATWASSIKQAVEAKVQGDATLTVHWIKINERMKFIYEKPQEAMKAMKLAPALNGHDAAAKAAQDRIINQLTSNPEAYGAIKGKTGLLASGASRAQRQNALGHVDPLVKSIKDYVRIRAEVQDLHTGTLRQERDRQRVDVPSISNNANHTLERIRDAIDRNDLHSHLGFALSDRIVRAEIEGLNKALDEKFGANTFSSAEPKGGKFDAAAAKVTPNDHGKLAQSWPLFHAAQKVAAHQKEQALAQARTQAQKPGMTR</sequence>
<dbReference type="GO" id="GO:0005524">
    <property type="term" value="F:ATP binding"/>
    <property type="evidence" value="ECO:0007669"/>
    <property type="project" value="UniProtKB-KW"/>
</dbReference>
<dbReference type="InterPro" id="IPR005053">
    <property type="entry name" value="MobA_MobL"/>
</dbReference>
<evidence type="ECO:0000256" key="4">
    <source>
        <dbReference type="ARBA" id="ARBA00022971"/>
    </source>
</evidence>
<dbReference type="PANTHER" id="PTHR43788:SF6">
    <property type="entry name" value="DNA HELICASE B"/>
    <property type="match status" value="1"/>
</dbReference>
<dbReference type="InterPro" id="IPR027351">
    <property type="entry name" value="(+)RNA_virus_helicase_core_dom"/>
</dbReference>
<protein>
    <submittedName>
        <fullName evidence="8">Ti-type conjugative transfer relaxase TraA</fullName>
    </submittedName>
</protein>
<dbReference type="Gene3D" id="3.40.50.300">
    <property type="entry name" value="P-loop containing nucleotide triphosphate hydrolases"/>
    <property type="match status" value="2"/>
</dbReference>
<evidence type="ECO:0000256" key="1">
    <source>
        <dbReference type="ARBA" id="ARBA00010873"/>
    </source>
</evidence>
<dbReference type="InterPro" id="IPR041533">
    <property type="entry name" value="Bep_BID"/>
</dbReference>
<evidence type="ECO:0000313" key="8">
    <source>
        <dbReference type="EMBL" id="NTC32110.1"/>
    </source>
</evidence>
<evidence type="ECO:0000259" key="5">
    <source>
        <dbReference type="Pfam" id="PF01443"/>
    </source>
</evidence>
<keyword evidence="3" id="KW-0067">ATP-binding</keyword>
<organism evidence="8 9">
    <name type="scientific">Agrobacterium tumefaciens</name>
    <dbReference type="NCBI Taxonomy" id="358"/>
    <lineage>
        <taxon>Bacteria</taxon>
        <taxon>Pseudomonadati</taxon>
        <taxon>Pseudomonadota</taxon>
        <taxon>Alphaproteobacteria</taxon>
        <taxon>Hyphomicrobiales</taxon>
        <taxon>Rhizobiaceae</taxon>
        <taxon>Rhizobium/Agrobacterium group</taxon>
        <taxon>Agrobacterium</taxon>
        <taxon>Agrobacterium tumefaciens complex</taxon>
    </lineage>
</organism>
<dbReference type="PANTHER" id="PTHR43788">
    <property type="entry name" value="DNA2/NAM7 HELICASE FAMILY MEMBER"/>
    <property type="match status" value="1"/>
</dbReference>
<dbReference type="Proteomes" id="UP000702952">
    <property type="component" value="Unassembled WGS sequence"/>
</dbReference>
<dbReference type="Pfam" id="PF17841">
    <property type="entry name" value="Bep_C_terminal"/>
    <property type="match status" value="1"/>
</dbReference>
<gene>
    <name evidence="8" type="primary">traA</name>
    <name evidence="8" type="ORF">G6M46_28620</name>
</gene>
<dbReference type="Gene3D" id="2.30.30.940">
    <property type="match status" value="1"/>
</dbReference>
<name>A0AA44JBF0_AGRTU</name>
<dbReference type="Pfam" id="PF03389">
    <property type="entry name" value="MobA_MobL"/>
    <property type="match status" value="1"/>
</dbReference>
<feature type="domain" description="(+)RNA virus helicase C-terminal" evidence="5">
    <location>
        <begin position="697"/>
        <end position="741"/>
    </location>
</feature>
<dbReference type="Pfam" id="PF01443">
    <property type="entry name" value="Viral_helicase1"/>
    <property type="match status" value="1"/>
</dbReference>
<dbReference type="EMBL" id="JAAMAY010000043">
    <property type="protein sequence ID" value="NTC32110.1"/>
    <property type="molecule type" value="Genomic_DNA"/>
</dbReference>
<evidence type="ECO:0000256" key="3">
    <source>
        <dbReference type="ARBA" id="ARBA00022840"/>
    </source>
</evidence>
<dbReference type="InterPro" id="IPR027417">
    <property type="entry name" value="P-loop_NTPase"/>
</dbReference>
<evidence type="ECO:0000313" key="9">
    <source>
        <dbReference type="Proteomes" id="UP000702952"/>
    </source>
</evidence>
<proteinExistence type="inferred from homology"/>
<reference evidence="8" key="1">
    <citation type="journal article" date="2020" name="Science">
        <title>Unexpected conservation and global transmission of agrobacterial virulence plasmids.</title>
        <authorList>
            <person name="Weisberg A.J."/>
            <person name="Davis E.W. 2nd"/>
            <person name="Tabima J."/>
            <person name="Belcher M.S."/>
            <person name="Miller M."/>
            <person name="Kuo C.H."/>
            <person name="Loper J.E."/>
            <person name="Grunwald N.J."/>
            <person name="Putnam M.L."/>
            <person name="Chang J.H."/>
        </authorList>
    </citation>
    <scope>NUCLEOTIDE SEQUENCE</scope>
    <source>
        <strain evidence="8">17-1853-1a</strain>
    </source>
</reference>
<accession>A0AA44JBF0</accession>
<evidence type="ECO:0000256" key="2">
    <source>
        <dbReference type="ARBA" id="ARBA00022741"/>
    </source>
</evidence>
<dbReference type="CDD" id="cd18809">
    <property type="entry name" value="SF1_C_RecD"/>
    <property type="match status" value="1"/>
</dbReference>
<evidence type="ECO:0000259" key="7">
    <source>
        <dbReference type="Pfam" id="PF17841"/>
    </source>
</evidence>
<dbReference type="Gene3D" id="3.30.930.30">
    <property type="match status" value="1"/>
</dbReference>
<keyword evidence="4" id="KW-0184">Conjugation</keyword>
<dbReference type="CDD" id="cd17933">
    <property type="entry name" value="DEXSc_RecD-like"/>
    <property type="match status" value="1"/>
</dbReference>
<dbReference type="InterPro" id="IPR050534">
    <property type="entry name" value="Coronavir_polyprotein_1ab"/>
</dbReference>
<dbReference type="Pfam" id="PF13604">
    <property type="entry name" value="AAA_30"/>
    <property type="match status" value="1"/>
</dbReference>
<comment type="caution">
    <text evidence="8">The sequence shown here is derived from an EMBL/GenBank/DDBJ whole genome shotgun (WGS) entry which is preliminary data.</text>
</comment>
<feature type="domain" description="MobA/MobL protein" evidence="6">
    <location>
        <begin position="17"/>
        <end position="242"/>
    </location>
</feature>
<dbReference type="GO" id="GO:0003678">
    <property type="term" value="F:DNA helicase activity"/>
    <property type="evidence" value="ECO:0007669"/>
    <property type="project" value="UniProtKB-ARBA"/>
</dbReference>
<keyword evidence="2" id="KW-0547">Nucleotide-binding</keyword>
<evidence type="ECO:0000259" key="6">
    <source>
        <dbReference type="Pfam" id="PF03389"/>
    </source>
</evidence>
<comment type="similarity">
    <text evidence="1">Belongs to the MobA/MobL family.</text>
</comment>
<feature type="domain" description="Bartonella effector protein BID" evidence="7">
    <location>
        <begin position="1120"/>
        <end position="1221"/>
    </location>
</feature>